<dbReference type="Proteomes" id="UP000663845">
    <property type="component" value="Unassembled WGS sequence"/>
</dbReference>
<dbReference type="PANTHER" id="PTHR42698:SF1">
    <property type="entry name" value="GTPASE ERA, MITOCHONDRIAL"/>
    <property type="match status" value="1"/>
</dbReference>
<name>A0A813MBX8_9BILA</name>
<evidence type="ECO:0000313" key="6">
    <source>
        <dbReference type="EMBL" id="CAF0721827.1"/>
    </source>
</evidence>
<dbReference type="InterPro" id="IPR005662">
    <property type="entry name" value="GTPase_Era-like"/>
</dbReference>
<dbReference type="Gene3D" id="3.40.50.300">
    <property type="entry name" value="P-loop containing nucleotide triphosphate hydrolases"/>
    <property type="match status" value="1"/>
</dbReference>
<evidence type="ECO:0000313" key="9">
    <source>
        <dbReference type="EMBL" id="CAF0756066.1"/>
    </source>
</evidence>
<dbReference type="InterPro" id="IPR006073">
    <property type="entry name" value="GTP-bd"/>
</dbReference>
<comment type="similarity">
    <text evidence="1">Belongs to the TRAFAC class TrmE-Era-EngA-EngB-Septin-like GTPase superfamily. Era GTPase family.</text>
</comment>
<evidence type="ECO:0000313" key="10">
    <source>
        <dbReference type="EMBL" id="CAF3609376.1"/>
    </source>
</evidence>
<accession>A0A813MBX8</accession>
<dbReference type="Proteomes" id="UP000663832">
    <property type="component" value="Unassembled WGS sequence"/>
</dbReference>
<dbReference type="InterPro" id="IPR027417">
    <property type="entry name" value="P-loop_NTPase"/>
</dbReference>
<dbReference type="EMBL" id="CAJNON010000007">
    <property type="protein sequence ID" value="CAF0756066.1"/>
    <property type="molecule type" value="Genomic_DNA"/>
</dbReference>
<evidence type="ECO:0000256" key="1">
    <source>
        <dbReference type="ARBA" id="ARBA00007921"/>
    </source>
</evidence>
<evidence type="ECO:0000259" key="5">
    <source>
        <dbReference type="Pfam" id="PF01926"/>
    </source>
</evidence>
<proteinExistence type="inferred from homology"/>
<dbReference type="EMBL" id="CAJOBB010000222">
    <property type="protein sequence ID" value="CAF3616228.1"/>
    <property type="molecule type" value="Genomic_DNA"/>
</dbReference>
<evidence type="ECO:0000313" key="13">
    <source>
        <dbReference type="Proteomes" id="UP000663860"/>
    </source>
</evidence>
<gene>
    <name evidence="6" type="ORF">IZO911_LOCUS1997</name>
    <name evidence="7" type="ORF">JYZ213_LOCUS1026</name>
    <name evidence="11" type="ORF">KXQ929_LOCUS5908</name>
    <name evidence="10" type="ORF">OKA104_LOCUS7039</name>
    <name evidence="8" type="ORF">QVE165_LOCUS1734</name>
    <name evidence="9" type="ORF">VCS650_LOCUS1533</name>
</gene>
<evidence type="ECO:0000313" key="8">
    <source>
        <dbReference type="EMBL" id="CAF0755206.1"/>
    </source>
</evidence>
<dbReference type="GO" id="GO:0005525">
    <property type="term" value="F:GTP binding"/>
    <property type="evidence" value="ECO:0007669"/>
    <property type="project" value="InterPro"/>
</dbReference>
<reference evidence="6" key="1">
    <citation type="submission" date="2021-02" db="EMBL/GenBank/DDBJ databases">
        <authorList>
            <person name="Nowell W R."/>
        </authorList>
    </citation>
    <scope>NUCLEOTIDE SEQUENCE</scope>
</reference>
<dbReference type="EMBL" id="CAJOAY010000265">
    <property type="protein sequence ID" value="CAF3609376.1"/>
    <property type="molecule type" value="Genomic_DNA"/>
</dbReference>
<dbReference type="EMBL" id="CAJNOG010000004">
    <property type="protein sequence ID" value="CAF0728855.1"/>
    <property type="molecule type" value="Genomic_DNA"/>
</dbReference>
<dbReference type="Proteomes" id="UP000663868">
    <property type="component" value="Unassembled WGS sequence"/>
</dbReference>
<dbReference type="SUPFAM" id="SSF52540">
    <property type="entry name" value="P-loop containing nucleoside triphosphate hydrolases"/>
    <property type="match status" value="1"/>
</dbReference>
<feature type="domain" description="G" evidence="5">
    <location>
        <begin position="12"/>
        <end position="126"/>
    </location>
</feature>
<evidence type="ECO:0000313" key="7">
    <source>
        <dbReference type="EMBL" id="CAF0728855.1"/>
    </source>
</evidence>
<dbReference type="Proteomes" id="UP000663860">
    <property type="component" value="Unassembled WGS sequence"/>
</dbReference>
<evidence type="ECO:0000256" key="3">
    <source>
        <dbReference type="ARBA" id="ARBA00030975"/>
    </source>
</evidence>
<dbReference type="Proteomes" id="UP000663891">
    <property type="component" value="Unassembled WGS sequence"/>
</dbReference>
<evidence type="ECO:0000256" key="4">
    <source>
        <dbReference type="SAM" id="Coils"/>
    </source>
</evidence>
<dbReference type="GO" id="GO:0019843">
    <property type="term" value="F:rRNA binding"/>
    <property type="evidence" value="ECO:0007669"/>
    <property type="project" value="TreeGrafter"/>
</dbReference>
<dbReference type="OrthoDB" id="8954335at2759"/>
<feature type="coiled-coil region" evidence="4">
    <location>
        <begin position="208"/>
        <end position="269"/>
    </location>
</feature>
<dbReference type="CDD" id="cd00882">
    <property type="entry name" value="Ras_like_GTPase"/>
    <property type="match status" value="1"/>
</dbReference>
<dbReference type="GO" id="GO:0000028">
    <property type="term" value="P:ribosomal small subunit assembly"/>
    <property type="evidence" value="ECO:0007669"/>
    <property type="project" value="TreeGrafter"/>
</dbReference>
<dbReference type="GO" id="GO:0043024">
    <property type="term" value="F:ribosomal small subunit binding"/>
    <property type="evidence" value="ECO:0007669"/>
    <property type="project" value="TreeGrafter"/>
</dbReference>
<evidence type="ECO:0000313" key="11">
    <source>
        <dbReference type="EMBL" id="CAF3616228.1"/>
    </source>
</evidence>
<protein>
    <recommendedName>
        <fullName evidence="2">GTPase Era, mitochondrial</fullName>
    </recommendedName>
    <alternativeName>
        <fullName evidence="3">ERA-like protein 1</fullName>
    </alternativeName>
</protein>
<comment type="caution">
    <text evidence="6">The sequence shown here is derived from an EMBL/GenBank/DDBJ whole genome shotgun (WGS) entry which is preliminary data.</text>
</comment>
<dbReference type="EMBL" id="CAJNOE010000009">
    <property type="protein sequence ID" value="CAF0721827.1"/>
    <property type="molecule type" value="Genomic_DNA"/>
</dbReference>
<evidence type="ECO:0000313" key="12">
    <source>
        <dbReference type="Proteomes" id="UP000663832"/>
    </source>
</evidence>
<dbReference type="EMBL" id="CAJNOM010000005">
    <property type="protein sequence ID" value="CAF0755206.1"/>
    <property type="molecule type" value="Genomic_DNA"/>
</dbReference>
<organism evidence="6 13">
    <name type="scientific">Adineta steineri</name>
    <dbReference type="NCBI Taxonomy" id="433720"/>
    <lineage>
        <taxon>Eukaryota</taxon>
        <taxon>Metazoa</taxon>
        <taxon>Spiralia</taxon>
        <taxon>Gnathifera</taxon>
        <taxon>Rotifera</taxon>
        <taxon>Eurotatoria</taxon>
        <taxon>Bdelloidea</taxon>
        <taxon>Adinetida</taxon>
        <taxon>Adinetidae</taxon>
        <taxon>Adineta</taxon>
    </lineage>
</organism>
<dbReference type="NCBIfam" id="TIGR00231">
    <property type="entry name" value="small_GTP"/>
    <property type="match status" value="1"/>
</dbReference>
<dbReference type="InterPro" id="IPR005225">
    <property type="entry name" value="Small_GTP-bd"/>
</dbReference>
<sequence length="442" mass="51479">MPKQLSYKPIAIIMGKTGAGKTTLANKICGTVHRAGSSRGSMTQQLYQNDINCGNYPFALIDTPGTDSSKESYKHAVLLREGLTAKKVNTIFLLIKFDSRFDKITENYFELELVISKYASKVVVVISHWDQSKDPRNDFKEICESFEDECPNVSNIIFISDQCSGSEVANLMYDCLSNMQAEEIRITDDEFYLNFNTYQMKSEVKVSFQQYQKSAKQVEQEYIELMRNLQSASTEEKDEILHMCIVQFREDMEDLLQKFQQQHVRTMEELDYYTFYIKLQNGNIKLCNEFAEKVAQLMSYNLLDKTDPRNLIKRCPKCQLIWYKTEGCDGTTSCGNNGFSSYFDLSSRPFFQYKLVRVNGKFTWRKNEKTKPKPVQEVRNNAKRVGCGASFEWKAQPKIEEEKILELYKVKTIEEAKELIRNADFQRMKTEYECSIDRRFHS</sequence>
<dbReference type="PANTHER" id="PTHR42698">
    <property type="entry name" value="GTPASE ERA"/>
    <property type="match status" value="1"/>
</dbReference>
<dbReference type="Pfam" id="PF01926">
    <property type="entry name" value="MMR_HSR1"/>
    <property type="match status" value="1"/>
</dbReference>
<evidence type="ECO:0000256" key="2">
    <source>
        <dbReference type="ARBA" id="ARBA00019149"/>
    </source>
</evidence>
<keyword evidence="4" id="KW-0175">Coiled coil</keyword>
<dbReference type="AlphaFoldDB" id="A0A813MBX8"/>
<dbReference type="Proteomes" id="UP000663881">
    <property type="component" value="Unassembled WGS sequence"/>
</dbReference>
<keyword evidence="12" id="KW-1185">Reference proteome</keyword>